<evidence type="ECO:0000313" key="2">
    <source>
        <dbReference type="EMBL" id="CAJ0586327.1"/>
    </source>
</evidence>
<feature type="non-terminal residue" evidence="1">
    <location>
        <position position="1"/>
    </location>
</feature>
<organism evidence="1 3">
    <name type="scientific">Mesorhabditis spiculigera</name>
    <dbReference type="NCBI Taxonomy" id="96644"/>
    <lineage>
        <taxon>Eukaryota</taxon>
        <taxon>Metazoa</taxon>
        <taxon>Ecdysozoa</taxon>
        <taxon>Nematoda</taxon>
        <taxon>Chromadorea</taxon>
        <taxon>Rhabditida</taxon>
        <taxon>Rhabditina</taxon>
        <taxon>Rhabditomorpha</taxon>
        <taxon>Rhabditoidea</taxon>
        <taxon>Rhabditidae</taxon>
        <taxon>Mesorhabditinae</taxon>
        <taxon>Mesorhabditis</taxon>
    </lineage>
</organism>
<dbReference type="Proteomes" id="UP001177023">
    <property type="component" value="Unassembled WGS sequence"/>
</dbReference>
<name>A0AA36CEA3_9BILA</name>
<dbReference type="AlphaFoldDB" id="A0AA36CEA3"/>
<keyword evidence="3" id="KW-1185">Reference proteome</keyword>
<evidence type="ECO:0000313" key="3">
    <source>
        <dbReference type="Proteomes" id="UP001177023"/>
    </source>
</evidence>
<proteinExistence type="predicted"/>
<gene>
    <name evidence="2" type="ORF">MSPICULIGERA_LOCUS24334</name>
    <name evidence="1" type="ORF">MSPICULIGERA_LOCUS5450</name>
</gene>
<reference evidence="1" key="1">
    <citation type="submission" date="2023-06" db="EMBL/GenBank/DDBJ databases">
        <authorList>
            <person name="Delattre M."/>
        </authorList>
    </citation>
    <scope>NUCLEOTIDE SEQUENCE</scope>
    <source>
        <strain evidence="1">AF72</strain>
    </source>
</reference>
<sequence length="85" mass="9398">MRVLIVALLFCALAAGAIFDLQDRVFGVLPLKMHRGYRKLTTFGKVKDCPTFCQFYHRRPGYCTPTPGSDACTPYCGCGAACKCR</sequence>
<accession>A0AA36CEA3</accession>
<protein>
    <submittedName>
        <fullName evidence="1">Uncharacterized protein</fullName>
    </submittedName>
</protein>
<dbReference type="EMBL" id="CATQJA010002708">
    <property type="protein sequence ID" value="CAJ0586327.1"/>
    <property type="molecule type" value="Genomic_DNA"/>
</dbReference>
<dbReference type="EMBL" id="CATQJA010001338">
    <property type="protein sequence ID" value="CAJ0566867.1"/>
    <property type="molecule type" value="Genomic_DNA"/>
</dbReference>
<evidence type="ECO:0000313" key="1">
    <source>
        <dbReference type="EMBL" id="CAJ0566867.1"/>
    </source>
</evidence>
<comment type="caution">
    <text evidence="1">The sequence shown here is derived from an EMBL/GenBank/DDBJ whole genome shotgun (WGS) entry which is preliminary data.</text>
</comment>